<sequence length="321" mass="37426">MEWIKKGKIYNVNNHSEWMQDYAQVPTPVKFDSYYRIYFTTRHQPKKDALPISSIAYIDVDRNDLKHILRISNTPVLQLGKLGAFDEFGQMPADIIKIDETTHYMYYTGWSRSASVPYVTRIGLAISKDNCKSFQKLFDGPILGLNKYDPILVNGPSVIKKDDIYYMFYSSATKWIEHHGKKEVFYYIKRAISKNGIDWETNHDLCIDTLIDNEVQNAPRVSKVGDIYYMWFCYRKGVEFRGKPDNGYQLGLSISRDLEHWERISVSSLGISKSDFGWDSMMMCYPYMIKDLEKLLLFYNGNYFGKEGFGYAELNIKSLIS</sequence>
<dbReference type="AlphaFoldDB" id="A0A2N3HP50"/>
<accession>A0A2N3HP50</accession>
<evidence type="ECO:0000313" key="2">
    <source>
        <dbReference type="Proteomes" id="UP000233435"/>
    </source>
</evidence>
<dbReference type="InterPro" id="IPR023296">
    <property type="entry name" value="Glyco_hydro_beta-prop_sf"/>
</dbReference>
<name>A0A2N3HP50_9FLAO</name>
<organism evidence="1 2">
    <name type="scientific">Confluentibacter flavum</name>
    <dbReference type="NCBI Taxonomy" id="1909700"/>
    <lineage>
        <taxon>Bacteria</taxon>
        <taxon>Pseudomonadati</taxon>
        <taxon>Bacteroidota</taxon>
        <taxon>Flavobacteriia</taxon>
        <taxon>Flavobacteriales</taxon>
        <taxon>Flavobacteriaceae</taxon>
        <taxon>Confluentibacter</taxon>
    </lineage>
</organism>
<dbReference type="RefSeq" id="WP_106658165.1">
    <property type="nucleotide sequence ID" value="NZ_PJEO01000009.1"/>
</dbReference>
<dbReference type="Proteomes" id="UP000233435">
    <property type="component" value="Unassembled WGS sequence"/>
</dbReference>
<gene>
    <name evidence="1" type="ORF">CSW08_01625</name>
</gene>
<reference evidence="1 2" key="1">
    <citation type="submission" date="2017-12" db="EMBL/GenBank/DDBJ databases">
        <title>Confluentibacter flavum sp. nov., isolated from the saline lake.</title>
        <authorList>
            <person name="Yu L."/>
        </authorList>
    </citation>
    <scope>NUCLEOTIDE SEQUENCE [LARGE SCALE GENOMIC DNA]</scope>
    <source>
        <strain evidence="1 2">3B</strain>
    </source>
</reference>
<dbReference type="EMBL" id="PJEO01000009">
    <property type="protein sequence ID" value="PKQ46725.1"/>
    <property type="molecule type" value="Genomic_DNA"/>
</dbReference>
<proteinExistence type="predicted"/>
<protein>
    <recommendedName>
        <fullName evidence="3">Glycosylase</fullName>
    </recommendedName>
</protein>
<comment type="caution">
    <text evidence="1">The sequence shown here is derived from an EMBL/GenBank/DDBJ whole genome shotgun (WGS) entry which is preliminary data.</text>
</comment>
<keyword evidence="2" id="KW-1185">Reference proteome</keyword>
<dbReference type="PANTHER" id="PTHR35279:SF1">
    <property type="entry name" value="ARABINANASE_LEVANSUCRASE_INVERTASE"/>
    <property type="match status" value="1"/>
</dbReference>
<dbReference type="OrthoDB" id="9799605at2"/>
<dbReference type="SUPFAM" id="SSF75005">
    <property type="entry name" value="Arabinanase/levansucrase/invertase"/>
    <property type="match status" value="1"/>
</dbReference>
<dbReference type="PANTHER" id="PTHR35279">
    <property type="match status" value="1"/>
</dbReference>
<evidence type="ECO:0000313" key="1">
    <source>
        <dbReference type="EMBL" id="PKQ46725.1"/>
    </source>
</evidence>
<evidence type="ECO:0008006" key="3">
    <source>
        <dbReference type="Google" id="ProtNLM"/>
    </source>
</evidence>
<dbReference type="Gene3D" id="2.115.10.20">
    <property type="entry name" value="Glycosyl hydrolase domain, family 43"/>
    <property type="match status" value="2"/>
</dbReference>